<sequence>MKNQCGMRSLLIAALALAAIPSAIAQQIAFTWDDLPAHSALPQGETRIEIGHKLIAAMKDAHIPPAYGFVNGVAIEREPAAAPMLKDWRDAGFLLGNHTWSHLNLNTSSVADWLADLEKNELVLEKYSSSSDWHWLRYPFLAEGDTPEKRTAIRGFLGIHGYKIAAVTMSFGDYMWNEPYARCVAKNDAASIALLESTYLQAAGDDADFRRAMSKALFGHDIPYVLLMHVGAFDARMLPQLLKLYRDKGFTFITLHEAETDPFYAGALDPSLPDQPDSLEGAMHTRGLTLPARPKPSTDVSTICQ</sequence>
<protein>
    <submittedName>
        <fullName evidence="5">Polysaccharide deacetylase family protein</fullName>
    </submittedName>
</protein>
<keyword evidence="1" id="KW-0479">Metal-binding</keyword>
<accession>A0AAU7DE17</accession>
<feature type="signal peptide" evidence="3">
    <location>
        <begin position="1"/>
        <end position="25"/>
    </location>
</feature>
<evidence type="ECO:0000259" key="4">
    <source>
        <dbReference type="Pfam" id="PF01522"/>
    </source>
</evidence>
<dbReference type="Pfam" id="PF01522">
    <property type="entry name" value="Polysacc_deac_1"/>
    <property type="match status" value="1"/>
</dbReference>
<dbReference type="GO" id="GO:0016020">
    <property type="term" value="C:membrane"/>
    <property type="evidence" value="ECO:0007669"/>
    <property type="project" value="TreeGrafter"/>
</dbReference>
<dbReference type="Gene3D" id="3.20.20.370">
    <property type="entry name" value="Glycoside hydrolase/deacetylase"/>
    <property type="match status" value="1"/>
</dbReference>
<dbReference type="EMBL" id="CP121196">
    <property type="protein sequence ID" value="XBH15567.1"/>
    <property type="molecule type" value="Genomic_DNA"/>
</dbReference>
<proteinExistence type="predicted"/>
<keyword evidence="3" id="KW-0732">Signal</keyword>
<dbReference type="CDD" id="cd10960">
    <property type="entry name" value="CE4_NodB_like_1"/>
    <property type="match status" value="1"/>
</dbReference>
<dbReference type="GO" id="GO:0046872">
    <property type="term" value="F:metal ion binding"/>
    <property type="evidence" value="ECO:0007669"/>
    <property type="project" value="UniProtKB-KW"/>
</dbReference>
<evidence type="ECO:0000313" key="5">
    <source>
        <dbReference type="EMBL" id="XBH15567.1"/>
    </source>
</evidence>
<dbReference type="InterPro" id="IPR002509">
    <property type="entry name" value="NODB_dom"/>
</dbReference>
<feature type="chain" id="PRO_5043761532" evidence="3">
    <location>
        <begin position="26"/>
        <end position="305"/>
    </location>
</feature>
<keyword evidence="2" id="KW-0378">Hydrolase</keyword>
<dbReference type="InterPro" id="IPR011330">
    <property type="entry name" value="Glyco_hydro/deAcase_b/a-brl"/>
</dbReference>
<dbReference type="AlphaFoldDB" id="A0AAU7DE17"/>
<evidence type="ECO:0000256" key="2">
    <source>
        <dbReference type="ARBA" id="ARBA00022801"/>
    </source>
</evidence>
<dbReference type="InterPro" id="IPR050248">
    <property type="entry name" value="Polysacc_deacetylase_ArnD"/>
</dbReference>
<evidence type="ECO:0000256" key="1">
    <source>
        <dbReference type="ARBA" id="ARBA00022723"/>
    </source>
</evidence>
<evidence type="ECO:0000256" key="3">
    <source>
        <dbReference type="SAM" id="SignalP"/>
    </source>
</evidence>
<feature type="domain" description="NodB homology" evidence="4">
    <location>
        <begin position="26"/>
        <end position="146"/>
    </location>
</feature>
<organism evidence="5">
    <name type="scientific">Telmatobacter sp. DSM 110680</name>
    <dbReference type="NCBI Taxonomy" id="3036704"/>
    <lineage>
        <taxon>Bacteria</taxon>
        <taxon>Pseudomonadati</taxon>
        <taxon>Acidobacteriota</taxon>
        <taxon>Terriglobia</taxon>
        <taxon>Terriglobales</taxon>
        <taxon>Acidobacteriaceae</taxon>
        <taxon>Telmatobacter</taxon>
    </lineage>
</organism>
<dbReference type="RefSeq" id="WP_348260800.1">
    <property type="nucleotide sequence ID" value="NZ_CP121196.1"/>
</dbReference>
<gene>
    <name evidence="5" type="ORF">P8935_13410</name>
</gene>
<dbReference type="PANTHER" id="PTHR10587">
    <property type="entry name" value="GLYCOSYL TRANSFERASE-RELATED"/>
    <property type="match status" value="1"/>
</dbReference>
<dbReference type="GO" id="GO:0016810">
    <property type="term" value="F:hydrolase activity, acting on carbon-nitrogen (but not peptide) bonds"/>
    <property type="evidence" value="ECO:0007669"/>
    <property type="project" value="InterPro"/>
</dbReference>
<dbReference type="PANTHER" id="PTHR10587:SF133">
    <property type="entry name" value="CHITIN DEACETYLASE 1-RELATED"/>
    <property type="match status" value="1"/>
</dbReference>
<dbReference type="SUPFAM" id="SSF88713">
    <property type="entry name" value="Glycoside hydrolase/deacetylase"/>
    <property type="match status" value="1"/>
</dbReference>
<name>A0AAU7DE17_9BACT</name>
<dbReference type="GO" id="GO:0005975">
    <property type="term" value="P:carbohydrate metabolic process"/>
    <property type="evidence" value="ECO:0007669"/>
    <property type="project" value="InterPro"/>
</dbReference>
<reference evidence="5" key="1">
    <citation type="submission" date="2023-03" db="EMBL/GenBank/DDBJ databases">
        <title>Edaphobacter sp.</title>
        <authorList>
            <person name="Huber K.J."/>
            <person name="Papendorf J."/>
            <person name="Pilke C."/>
            <person name="Bunk B."/>
            <person name="Sproeer C."/>
            <person name="Pester M."/>
        </authorList>
    </citation>
    <scope>NUCLEOTIDE SEQUENCE</scope>
    <source>
        <strain evidence="5">DSM 110680</strain>
    </source>
</reference>